<feature type="domain" description="Peptidoglycan binding-like" evidence="1">
    <location>
        <begin position="257"/>
        <end position="317"/>
    </location>
</feature>
<dbReference type="InterPro" id="IPR029463">
    <property type="entry name" value="Lys_MEP"/>
</dbReference>
<accession>A0A839VES2</accession>
<organism evidence="4 5">
    <name type="scientific">Halomonas cerina</name>
    <dbReference type="NCBI Taxonomy" id="447424"/>
    <lineage>
        <taxon>Bacteria</taxon>
        <taxon>Pseudomonadati</taxon>
        <taxon>Pseudomonadota</taxon>
        <taxon>Gammaproteobacteria</taxon>
        <taxon>Oceanospirillales</taxon>
        <taxon>Halomonadaceae</taxon>
        <taxon>Halomonas</taxon>
    </lineage>
</organism>
<evidence type="ECO:0000313" key="4">
    <source>
        <dbReference type="EMBL" id="MBB3191859.1"/>
    </source>
</evidence>
<dbReference type="GO" id="GO:0004222">
    <property type="term" value="F:metalloendopeptidase activity"/>
    <property type="evidence" value="ECO:0007669"/>
    <property type="project" value="InterPro"/>
</dbReference>
<name>A0A839VES2_9GAMM</name>
<keyword evidence="5" id="KW-1185">Reference proteome</keyword>
<protein>
    <recommendedName>
        <fullName evidence="6">DUF4157 domain-containing protein</fullName>
    </recommendedName>
</protein>
<dbReference type="Proteomes" id="UP000547614">
    <property type="component" value="Unassembled WGS sequence"/>
</dbReference>
<dbReference type="InterPro" id="IPR036365">
    <property type="entry name" value="PGBD-like_sf"/>
</dbReference>
<proteinExistence type="predicted"/>
<evidence type="ECO:0000259" key="3">
    <source>
        <dbReference type="Pfam" id="PF14521"/>
    </source>
</evidence>
<comment type="caution">
    <text evidence="4">The sequence shown here is derived from an EMBL/GenBank/DDBJ whole genome shotgun (WGS) entry which is preliminary data.</text>
</comment>
<dbReference type="Pfam" id="PF01471">
    <property type="entry name" value="PG_binding_1"/>
    <property type="match status" value="1"/>
</dbReference>
<dbReference type="InterPro" id="IPR036366">
    <property type="entry name" value="PGBDSf"/>
</dbReference>
<dbReference type="Gene3D" id="1.10.101.10">
    <property type="entry name" value="PGBD-like superfamily/PGBD"/>
    <property type="match status" value="1"/>
</dbReference>
<evidence type="ECO:0008006" key="6">
    <source>
        <dbReference type="Google" id="ProtNLM"/>
    </source>
</evidence>
<sequence length="840" mass="90732">MPSISAFTSRVAVQRPKAAGRQPAATVVPSCGSAPVAQIQRKPACACGGTCPKCQSEEGIQTKLRVGPVNDNFEQEAGRIADQVVCTHESAVQRQPAANADEEAIQRKSVAPGARLDATVRGDLGLGMGRPLPHDARRFFESRLDADFSSVQVHTGGEASAVATAMGARAFTVGPDIGFAEGQYAPETREGRHLLAHELTHVLQQSAGRPSIQRACDPAVLAARTSPVFFPEESVLMEVFQGARTLSNGDFAPVAIGLVQQALVDLGYNLGPHGRRNDGVDRDFGDDTEQGVEAFQTAETIPGVTAGVVDQNTLRCLDEIRSKREVPQHQAGTVASEQYRVEGQRSGGRDEDIFFARGSSSLDAEDKNKIKKLATAHQGCTLELEGFISEDERVDFGASLADDRLDAVDAELAANNHDDPGVCPHPSPPLRVKNAHPNASSGVSSYRLRRKVEIVPPGATSKTLPCPPGAAQFRSLTASEDTVLTDAIDDSKDWLDKAVGKLTPGHAEGDPALNAYFGGTGRRSTIKSNLKKWRDHVDNVVRTNNRHGTQCNAVCDSAVAFNNGTGSSAQMTVCHRFFEAVTFHGLNNKESKAFIIMHEAGHGSLGTKDTAYGHRRLIEFLSQYPGIAETNTDSYTLMVLCLNGKAGMCAPPGASDTTAGMSPAEEEKARQGLAWLETWLTWGSQDVSSLYRRVNIARQSGQDVSAVNTYYDRVFDTLIAAFDIHRAPGDAPPTFREQTTVAAIRDRLSLLQRATREGLEVEKDTTPPLRMRWESGGPQGSPGRKVYLIDAYFALSSDRDRVERLLPVIIEAADNIDAALKSKYETFIKQNVRNSRNNQP</sequence>
<evidence type="ECO:0000259" key="1">
    <source>
        <dbReference type="Pfam" id="PF01471"/>
    </source>
</evidence>
<dbReference type="InterPro" id="IPR025295">
    <property type="entry name" value="eCIS_core_dom"/>
</dbReference>
<dbReference type="Gene3D" id="3.40.390.10">
    <property type="entry name" value="Collagenase (Catalytic Domain)"/>
    <property type="match status" value="1"/>
</dbReference>
<dbReference type="InterPro" id="IPR024079">
    <property type="entry name" value="MetalloPept_cat_dom_sf"/>
</dbReference>
<dbReference type="SUPFAM" id="SSF47090">
    <property type="entry name" value="PGBD-like"/>
    <property type="match status" value="1"/>
</dbReference>
<dbReference type="AlphaFoldDB" id="A0A839VES2"/>
<feature type="domain" description="eCIS core" evidence="2">
    <location>
        <begin position="131"/>
        <end position="208"/>
    </location>
</feature>
<dbReference type="EMBL" id="JACHXP010000018">
    <property type="protein sequence ID" value="MBB3191859.1"/>
    <property type="molecule type" value="Genomic_DNA"/>
</dbReference>
<dbReference type="Pfam" id="PF13699">
    <property type="entry name" value="eCIS_core"/>
    <property type="match status" value="1"/>
</dbReference>
<evidence type="ECO:0000313" key="5">
    <source>
        <dbReference type="Proteomes" id="UP000547614"/>
    </source>
</evidence>
<dbReference type="Pfam" id="PF14521">
    <property type="entry name" value="Aspzincin_M35"/>
    <property type="match status" value="1"/>
</dbReference>
<evidence type="ECO:0000259" key="2">
    <source>
        <dbReference type="Pfam" id="PF13699"/>
    </source>
</evidence>
<dbReference type="InterPro" id="IPR002477">
    <property type="entry name" value="Peptidoglycan-bd-like"/>
</dbReference>
<reference evidence="4 5" key="1">
    <citation type="submission" date="2020-08" db="EMBL/GenBank/DDBJ databases">
        <title>Genomic Encyclopedia of Type Strains, Phase III (KMG-III): the genomes of soil and plant-associated and newly described type strains.</title>
        <authorList>
            <person name="Whitman W."/>
        </authorList>
    </citation>
    <scope>NUCLEOTIDE SEQUENCE [LARGE SCALE GENOMIC DNA]</scope>
    <source>
        <strain evidence="4 5">CECT 7282</strain>
    </source>
</reference>
<dbReference type="RefSeq" id="WP_183326925.1">
    <property type="nucleotide sequence ID" value="NZ_JACHXP010000018.1"/>
</dbReference>
<gene>
    <name evidence="4" type="ORF">FHR94_003133</name>
</gene>
<dbReference type="SUPFAM" id="SSF55486">
    <property type="entry name" value="Metalloproteases ('zincins'), catalytic domain"/>
    <property type="match status" value="1"/>
</dbReference>
<feature type="domain" description="Lysine-specific metallo-endopeptidase" evidence="3">
    <location>
        <begin position="508"/>
        <end position="637"/>
    </location>
</feature>